<reference evidence="4 5" key="1">
    <citation type="journal article" date="2018" name="Science">
        <title>The opium poppy genome and morphinan production.</title>
        <authorList>
            <person name="Guo L."/>
            <person name="Winzer T."/>
            <person name="Yang X."/>
            <person name="Li Y."/>
            <person name="Ning Z."/>
            <person name="He Z."/>
            <person name="Teodor R."/>
            <person name="Lu Y."/>
            <person name="Bowser T.A."/>
            <person name="Graham I.A."/>
            <person name="Ye K."/>
        </authorList>
    </citation>
    <scope>NUCLEOTIDE SEQUENCE [LARGE SCALE GENOMIC DNA]</scope>
    <source>
        <strain evidence="5">cv. HN1</strain>
        <tissue evidence="4">Leaves</tissue>
    </source>
</reference>
<evidence type="ECO:0000256" key="1">
    <source>
        <dbReference type="ARBA" id="ARBA00022741"/>
    </source>
</evidence>
<gene>
    <name evidence="4" type="ORF">C5167_022043</name>
</gene>
<dbReference type="PROSITE" id="PS51392">
    <property type="entry name" value="KEN"/>
    <property type="match status" value="1"/>
</dbReference>
<keyword evidence="2" id="KW-0067">ATP-binding</keyword>
<accession>A0A4Y7JJS3</accession>
<dbReference type="Pfam" id="PF06479">
    <property type="entry name" value="Ribonuc_2-5A"/>
    <property type="match status" value="1"/>
</dbReference>
<protein>
    <recommendedName>
        <fullName evidence="3">KEN domain-containing protein</fullName>
    </recommendedName>
</protein>
<evidence type="ECO:0000256" key="2">
    <source>
        <dbReference type="ARBA" id="ARBA00022840"/>
    </source>
</evidence>
<organism evidence="4 5">
    <name type="scientific">Papaver somniferum</name>
    <name type="common">Opium poppy</name>
    <dbReference type="NCBI Taxonomy" id="3469"/>
    <lineage>
        <taxon>Eukaryota</taxon>
        <taxon>Viridiplantae</taxon>
        <taxon>Streptophyta</taxon>
        <taxon>Embryophyta</taxon>
        <taxon>Tracheophyta</taxon>
        <taxon>Spermatophyta</taxon>
        <taxon>Magnoliopsida</taxon>
        <taxon>Ranunculales</taxon>
        <taxon>Papaveraceae</taxon>
        <taxon>Papaveroideae</taxon>
        <taxon>Papaver</taxon>
    </lineage>
</organism>
<sequence length="135" mass="15109">MDQIDVTRDSPFATWSDVLATKSPAVAALASTPPPGVASTPPPGVASTPTGVAYDLKRPAHLIRFERNQQEHFNKLVQDAQGHLGKSIEDFFCFFDDLFPHLLIQTYRVFQIHYFRIRSAFPDDPTVQGAAEYFK</sequence>
<dbReference type="Gene3D" id="1.20.1440.180">
    <property type="entry name" value="KEN domain"/>
    <property type="match status" value="1"/>
</dbReference>
<dbReference type="GO" id="GO:0005524">
    <property type="term" value="F:ATP binding"/>
    <property type="evidence" value="ECO:0007669"/>
    <property type="project" value="UniProtKB-KW"/>
</dbReference>
<dbReference type="Proteomes" id="UP000316621">
    <property type="component" value="Chromosome 5"/>
</dbReference>
<keyword evidence="1" id="KW-0547">Nucleotide-binding</keyword>
<evidence type="ECO:0000313" key="4">
    <source>
        <dbReference type="EMBL" id="RZC60300.1"/>
    </source>
</evidence>
<evidence type="ECO:0000259" key="3">
    <source>
        <dbReference type="PROSITE" id="PS51392"/>
    </source>
</evidence>
<dbReference type="AlphaFoldDB" id="A0A4Y7JJS3"/>
<dbReference type="GO" id="GO:0004540">
    <property type="term" value="F:RNA nuclease activity"/>
    <property type="evidence" value="ECO:0007669"/>
    <property type="project" value="InterPro"/>
</dbReference>
<dbReference type="EMBL" id="CM010719">
    <property type="protein sequence ID" value="RZC60300.1"/>
    <property type="molecule type" value="Genomic_DNA"/>
</dbReference>
<dbReference type="GO" id="GO:0006397">
    <property type="term" value="P:mRNA processing"/>
    <property type="evidence" value="ECO:0007669"/>
    <property type="project" value="InterPro"/>
</dbReference>
<evidence type="ECO:0000313" key="5">
    <source>
        <dbReference type="Proteomes" id="UP000316621"/>
    </source>
</evidence>
<dbReference type="InterPro" id="IPR010513">
    <property type="entry name" value="KEN_dom"/>
</dbReference>
<feature type="domain" description="KEN" evidence="3">
    <location>
        <begin position="1"/>
        <end position="127"/>
    </location>
</feature>
<proteinExistence type="predicted"/>
<dbReference type="InterPro" id="IPR038357">
    <property type="entry name" value="KEN_sf"/>
</dbReference>
<dbReference type="Gramene" id="RZC60300">
    <property type="protein sequence ID" value="RZC60300"/>
    <property type="gene ID" value="C5167_022043"/>
</dbReference>
<keyword evidence="5" id="KW-1185">Reference proteome</keyword>
<name>A0A4Y7JJS3_PAPSO</name>